<dbReference type="PANTHER" id="PTHR43873:SF1">
    <property type="entry name" value="COBYRINATE A,C-DIAMIDE SYNTHASE"/>
    <property type="match status" value="1"/>
</dbReference>
<dbReference type="InterPro" id="IPR011698">
    <property type="entry name" value="GATase_3"/>
</dbReference>
<dbReference type="InterPro" id="IPR002586">
    <property type="entry name" value="CobQ/CobB/MinD/ParA_Nub-bd_dom"/>
</dbReference>
<comment type="function">
    <text evidence="9">Catalyzes the ATP-dependent amidation of the two carboxylate groups at positions a and c of hydrogenobyrinate, using either L-glutamine or ammonia as the nitrogen source.</text>
</comment>
<dbReference type="EMBL" id="SACP01000010">
    <property type="protein sequence ID" value="RVU18032.1"/>
    <property type="molecule type" value="Genomic_DNA"/>
</dbReference>
<dbReference type="GO" id="GO:0043802">
    <property type="term" value="F:hydrogenobyrinic acid a,c-diamide synthase (glutamine-hydrolysing) activity"/>
    <property type="evidence" value="ECO:0007669"/>
    <property type="project" value="UniProtKB-UniRule"/>
</dbReference>
<dbReference type="InterPro" id="IPR004484">
    <property type="entry name" value="CbiA/CobB_synth"/>
</dbReference>
<dbReference type="Pfam" id="PF07685">
    <property type="entry name" value="GATase_3"/>
    <property type="match status" value="1"/>
</dbReference>
<keyword evidence="5 9" id="KW-0547">Nucleotide-binding</keyword>
<dbReference type="Gene3D" id="3.40.50.880">
    <property type="match status" value="1"/>
</dbReference>
<dbReference type="UniPathway" id="UPA00148">
    <property type="reaction ID" value="UER00220"/>
</dbReference>
<comment type="similarity">
    <text evidence="2">Belongs to the CobB/CobQ family. CobQ subfamily.</text>
</comment>
<evidence type="ECO:0000256" key="2">
    <source>
        <dbReference type="ARBA" id="ARBA00006205"/>
    </source>
</evidence>
<organism evidence="12 13">
    <name type="scientific">Methylobacterium oryzihabitans</name>
    <dbReference type="NCBI Taxonomy" id="2499852"/>
    <lineage>
        <taxon>Bacteria</taxon>
        <taxon>Pseudomonadati</taxon>
        <taxon>Pseudomonadota</taxon>
        <taxon>Alphaproteobacteria</taxon>
        <taxon>Hyphomicrobiales</taxon>
        <taxon>Methylobacteriaceae</taxon>
        <taxon>Methylobacterium</taxon>
    </lineage>
</organism>
<dbReference type="NCBIfam" id="NF002204">
    <property type="entry name" value="PRK01077.1"/>
    <property type="match status" value="1"/>
</dbReference>
<comment type="pathway">
    <text evidence="9">Cofactor biosynthesis; adenosylcobalamin biosynthesis; cob(II)yrinate a,c-diamide from precorrin-2 (aerobic route): step 9/10.</text>
</comment>
<name>A0A437P738_9HYPH</name>
<evidence type="ECO:0000256" key="7">
    <source>
        <dbReference type="ARBA" id="ARBA00022842"/>
    </source>
</evidence>
<dbReference type="InterPro" id="IPR027417">
    <property type="entry name" value="P-loop_NTPase"/>
</dbReference>
<evidence type="ECO:0000256" key="1">
    <source>
        <dbReference type="ARBA" id="ARBA00001946"/>
    </source>
</evidence>
<evidence type="ECO:0000313" key="13">
    <source>
        <dbReference type="Proteomes" id="UP000286997"/>
    </source>
</evidence>
<evidence type="ECO:0000259" key="10">
    <source>
        <dbReference type="Pfam" id="PF01656"/>
    </source>
</evidence>
<dbReference type="Pfam" id="PF01656">
    <property type="entry name" value="CbiA"/>
    <property type="match status" value="1"/>
</dbReference>
<keyword evidence="4 9" id="KW-0436">Ligase</keyword>
<dbReference type="GO" id="GO:0009236">
    <property type="term" value="P:cobalamin biosynthetic process"/>
    <property type="evidence" value="ECO:0007669"/>
    <property type="project" value="UniProtKB-UniRule"/>
</dbReference>
<evidence type="ECO:0000256" key="9">
    <source>
        <dbReference type="HAMAP-Rule" id="MF_00027"/>
    </source>
</evidence>
<evidence type="ECO:0000256" key="3">
    <source>
        <dbReference type="ARBA" id="ARBA00022573"/>
    </source>
</evidence>
<reference evidence="12 13" key="1">
    <citation type="submission" date="2019-01" db="EMBL/GenBank/DDBJ databases">
        <authorList>
            <person name="Chen W.-M."/>
        </authorList>
    </citation>
    <scope>NUCLEOTIDE SEQUENCE [LARGE SCALE GENOMIC DNA]</scope>
    <source>
        <strain evidence="12 13">TER-1</strain>
    </source>
</reference>
<protein>
    <recommendedName>
        <fullName evidence="9">Hydrogenobyrinate a,c-diamide synthase</fullName>
        <ecNumber evidence="9">6.3.5.9</ecNumber>
    </recommendedName>
    <alternativeName>
        <fullName evidence="9">Hydrogenobyrinic acid a,c-diamide synthase</fullName>
    </alternativeName>
</protein>
<dbReference type="EC" id="6.3.5.9" evidence="9"/>
<dbReference type="Gene3D" id="3.40.50.300">
    <property type="entry name" value="P-loop containing nucleotide triphosphate hydrolases"/>
    <property type="match status" value="1"/>
</dbReference>
<keyword evidence="3 9" id="KW-0169">Cobalamin biosynthesis</keyword>
<evidence type="ECO:0000256" key="6">
    <source>
        <dbReference type="ARBA" id="ARBA00022840"/>
    </source>
</evidence>
<gene>
    <name evidence="9" type="primary">cobB</name>
    <name evidence="12" type="ORF">EOE48_11585</name>
</gene>
<feature type="site" description="Increases nucleophilicity of active site Cys" evidence="9">
    <location>
        <position position="489"/>
    </location>
</feature>
<keyword evidence="8 9" id="KW-0315">Glutamine amidotransferase</keyword>
<evidence type="ECO:0000256" key="5">
    <source>
        <dbReference type="ARBA" id="ARBA00022741"/>
    </source>
</evidence>
<comment type="miscellaneous">
    <text evidence="9">The a and c carboxylates of hydrogenobyrinate are activated for nucleophilic attack via formation of a phosphorylated intermediate by ATP. CobB catalyzes first the amidation of the c-carboxylate, and then that of the a-carboxylate.</text>
</comment>
<comment type="caution">
    <text evidence="12">The sequence shown here is derived from an EMBL/GenBank/DDBJ whole genome shotgun (WGS) entry which is preliminary data.</text>
</comment>
<feature type="active site" description="Nucleophile" evidence="9">
    <location>
        <position position="384"/>
    </location>
</feature>
<comment type="similarity">
    <text evidence="9">Belongs to the CobB/CbiA family.</text>
</comment>
<accession>A0A437P738</accession>
<evidence type="ECO:0000256" key="8">
    <source>
        <dbReference type="ARBA" id="ARBA00022962"/>
    </source>
</evidence>
<comment type="cofactor">
    <cofactor evidence="1 9">
        <name>Mg(2+)</name>
        <dbReference type="ChEBI" id="CHEBI:18420"/>
    </cofactor>
</comment>
<evidence type="ECO:0000256" key="4">
    <source>
        <dbReference type="ARBA" id="ARBA00022598"/>
    </source>
</evidence>
<dbReference type="SUPFAM" id="SSF52540">
    <property type="entry name" value="P-loop containing nucleoside triphosphate hydrolases"/>
    <property type="match status" value="1"/>
</dbReference>
<dbReference type="PROSITE" id="PS51274">
    <property type="entry name" value="GATASE_COBBQ"/>
    <property type="match status" value="1"/>
</dbReference>
<dbReference type="InterPro" id="IPR029062">
    <property type="entry name" value="Class_I_gatase-like"/>
</dbReference>
<feature type="domain" description="CobB/CobQ-like glutamine amidotransferase" evidence="11">
    <location>
        <begin position="302"/>
        <end position="492"/>
    </location>
</feature>
<dbReference type="AlphaFoldDB" id="A0A437P738"/>
<dbReference type="Proteomes" id="UP000286997">
    <property type="component" value="Unassembled WGS sequence"/>
</dbReference>
<feature type="domain" description="CobQ/CobB/MinD/ParA nucleotide binding" evidence="10">
    <location>
        <begin position="63"/>
        <end position="248"/>
    </location>
</feature>
<proteinExistence type="inferred from homology"/>
<dbReference type="OrthoDB" id="9764035at2"/>
<dbReference type="SUPFAM" id="SSF52317">
    <property type="entry name" value="Class I glutamine amidotransferase-like"/>
    <property type="match status" value="1"/>
</dbReference>
<dbReference type="NCBIfam" id="TIGR00379">
    <property type="entry name" value="cobB"/>
    <property type="match status" value="1"/>
</dbReference>
<comment type="catalytic activity">
    <reaction evidence="9">
        <text>hydrogenobyrinate + 2 L-glutamine + 2 ATP + 2 H2O = hydrogenobyrinate a,c-diamide + 2 L-glutamate + 2 ADP + 2 phosphate + 2 H(+)</text>
        <dbReference type="Rhea" id="RHEA:12544"/>
        <dbReference type="ChEBI" id="CHEBI:15377"/>
        <dbReference type="ChEBI" id="CHEBI:15378"/>
        <dbReference type="ChEBI" id="CHEBI:29985"/>
        <dbReference type="ChEBI" id="CHEBI:30616"/>
        <dbReference type="ChEBI" id="CHEBI:43474"/>
        <dbReference type="ChEBI" id="CHEBI:58359"/>
        <dbReference type="ChEBI" id="CHEBI:77873"/>
        <dbReference type="ChEBI" id="CHEBI:77874"/>
        <dbReference type="ChEBI" id="CHEBI:456216"/>
        <dbReference type="EC" id="6.3.5.9"/>
    </reaction>
</comment>
<evidence type="ECO:0000259" key="11">
    <source>
        <dbReference type="Pfam" id="PF07685"/>
    </source>
</evidence>
<dbReference type="HAMAP" id="MF_00027">
    <property type="entry name" value="CobB_CbiA"/>
    <property type="match status" value="1"/>
</dbReference>
<evidence type="ECO:0000313" key="12">
    <source>
        <dbReference type="EMBL" id="RVU18032.1"/>
    </source>
</evidence>
<sequence>MARGIIRNPIDRSATALQSLSRCGFRPRSCAARARDTVPVRANAAPGRTGDPFVTASLPRGLLVAAIRSGSGKTTVTLALLRALARRGLSVAGAKCGPDYIDPAFHAAATGRPSYNLDSFAMDPPLLDAVAGAVGDGADLVVAEGSMGLFDGVVAAEGRSGANAEVAARYGWPVILVLDVSGAAQSAAATALGVTAYDPRLRLAGVILNKVASPRHRRLVEAGLERVGLRVLGALARDDALTLPERHLGLVQARETAGLDARLDRLADLAESGIDLDAVVAAAAGAVPPPSAATLPRPPGQRIALACDAAFSFVYPHMTAGWRAAGAELVPFSPLADEPPPEDCDACWLPGGYPELQAGRLAASDRFLGGLRRFATTRPVHGECGGYMVLGDGLVDAEGATHAMAGLLPVATSYARRRLHLGYRVAHLVAAGRLGPAGGRLVGHEFHYASELTDAPDESSALARVSDAEGRDLGFAGHRRGEVTGSFFHLIAAG</sequence>
<keyword evidence="7 9" id="KW-0460">Magnesium</keyword>
<keyword evidence="13" id="KW-1185">Reference proteome</keyword>
<comment type="domain">
    <text evidence="9">Comprises of two domains. The C-terminal domain contains the binding site for glutamine and catalyzes the hydrolysis of this substrate to glutamate and ammonia. The N-terminal domain is anticipated to bind ATP and hydrogenobyrinate and catalyzes the ultimate synthesis of the diamide product. The ammonia produced via the glutaminase domain is probably translocated to the adjacent domain via a molecular tunnel, where it reacts with an activated intermediate.</text>
</comment>
<dbReference type="PANTHER" id="PTHR43873">
    <property type="entry name" value="COBYRINATE A,C-DIAMIDE SYNTHASE"/>
    <property type="match status" value="1"/>
</dbReference>
<dbReference type="GO" id="GO:0042242">
    <property type="term" value="F:cobyrinic acid a,c-diamide synthase activity"/>
    <property type="evidence" value="ECO:0007669"/>
    <property type="project" value="InterPro"/>
</dbReference>
<dbReference type="GO" id="GO:0005524">
    <property type="term" value="F:ATP binding"/>
    <property type="evidence" value="ECO:0007669"/>
    <property type="project" value="UniProtKB-UniRule"/>
</dbReference>
<keyword evidence="6 9" id="KW-0067">ATP-binding</keyword>